<dbReference type="GO" id="GO:0000270">
    <property type="term" value="P:peptidoglycan metabolic process"/>
    <property type="evidence" value="ECO:0007669"/>
    <property type="project" value="InterPro"/>
</dbReference>
<dbReference type="PANTHER" id="PTHR37423:SF2">
    <property type="entry name" value="MEMBRANE-BOUND LYTIC MUREIN TRANSGLYCOSYLASE C"/>
    <property type="match status" value="1"/>
</dbReference>
<dbReference type="Proteomes" id="UP000426246">
    <property type="component" value="Chromosome"/>
</dbReference>
<dbReference type="OrthoDB" id="9815002at2"/>
<reference evidence="5" key="1">
    <citation type="submission" date="2018-11" db="EMBL/GenBank/DDBJ databases">
        <title>Complete genome sequence of Paenibacillus sp. ML311-T8.</title>
        <authorList>
            <person name="Nam Y.-D."/>
            <person name="Kang J."/>
            <person name="Chung W.-H."/>
            <person name="Park Y.S."/>
        </authorList>
    </citation>
    <scope>NUCLEOTIDE SEQUENCE [LARGE SCALE GENOMIC DNA]</scope>
    <source>
        <strain evidence="5">ML311-T8</strain>
    </source>
</reference>
<dbReference type="SUPFAM" id="SSF53955">
    <property type="entry name" value="Lysozyme-like"/>
    <property type="match status" value="1"/>
</dbReference>
<feature type="transmembrane region" description="Helical" evidence="2">
    <location>
        <begin position="6"/>
        <end position="23"/>
    </location>
</feature>
<dbReference type="AlphaFoldDB" id="A0A6B8RYV7"/>
<keyword evidence="2" id="KW-0812">Transmembrane</keyword>
<dbReference type="InterPro" id="IPR023346">
    <property type="entry name" value="Lysozyme-like_dom_sf"/>
</dbReference>
<dbReference type="Gene3D" id="1.10.530.10">
    <property type="match status" value="1"/>
</dbReference>
<dbReference type="EMBL" id="CP034235">
    <property type="protein sequence ID" value="QGR00217.1"/>
    <property type="molecule type" value="Genomic_DNA"/>
</dbReference>
<comment type="similarity">
    <text evidence="1">Belongs to the transglycosylase Slt family.</text>
</comment>
<accession>A0A6B8RYV7</accession>
<name>A0A6B8RYV7_9BACL</name>
<evidence type="ECO:0000313" key="5">
    <source>
        <dbReference type="Proteomes" id="UP000426246"/>
    </source>
</evidence>
<gene>
    <name evidence="4" type="ORF">EHS13_23145</name>
</gene>
<organism evidence="4 5">
    <name type="scientific">Paenibacillus psychroresistens</name>
    <dbReference type="NCBI Taxonomy" id="1778678"/>
    <lineage>
        <taxon>Bacteria</taxon>
        <taxon>Bacillati</taxon>
        <taxon>Bacillota</taxon>
        <taxon>Bacilli</taxon>
        <taxon>Bacillales</taxon>
        <taxon>Paenibacillaceae</taxon>
        <taxon>Paenibacillus</taxon>
    </lineage>
</organism>
<dbReference type="CDD" id="cd16896">
    <property type="entry name" value="LT_Slt70-like"/>
    <property type="match status" value="1"/>
</dbReference>
<evidence type="ECO:0000259" key="3">
    <source>
        <dbReference type="Pfam" id="PF01464"/>
    </source>
</evidence>
<keyword evidence="2" id="KW-0472">Membrane</keyword>
<protein>
    <submittedName>
        <fullName evidence="4">Lytic transglycosylase domain-containing protein</fullName>
    </submittedName>
</protein>
<keyword evidence="2" id="KW-1133">Transmembrane helix</keyword>
<dbReference type="PROSITE" id="PS00922">
    <property type="entry name" value="TRANSGLYCOSYLASE"/>
    <property type="match status" value="1"/>
</dbReference>
<evidence type="ECO:0000256" key="1">
    <source>
        <dbReference type="ARBA" id="ARBA00007734"/>
    </source>
</evidence>
<feature type="domain" description="Transglycosylase SLT" evidence="3">
    <location>
        <begin position="40"/>
        <end position="152"/>
    </location>
</feature>
<dbReference type="PANTHER" id="PTHR37423">
    <property type="entry name" value="SOLUBLE LYTIC MUREIN TRANSGLYCOSYLASE-RELATED"/>
    <property type="match status" value="1"/>
</dbReference>
<dbReference type="InterPro" id="IPR008258">
    <property type="entry name" value="Transglycosylase_SLT_dom_1"/>
</dbReference>
<proteinExistence type="inferred from homology"/>
<dbReference type="KEGG" id="ppsc:EHS13_23145"/>
<dbReference type="Pfam" id="PF01464">
    <property type="entry name" value="SLT"/>
    <property type="match status" value="1"/>
</dbReference>
<dbReference type="GO" id="GO:0016020">
    <property type="term" value="C:membrane"/>
    <property type="evidence" value="ECO:0007669"/>
    <property type="project" value="InterPro"/>
</dbReference>
<evidence type="ECO:0000313" key="4">
    <source>
        <dbReference type="EMBL" id="QGR00217.1"/>
    </source>
</evidence>
<evidence type="ECO:0000256" key="2">
    <source>
        <dbReference type="SAM" id="Phobius"/>
    </source>
</evidence>
<dbReference type="GO" id="GO:0008933">
    <property type="term" value="F:peptidoglycan lytic transglycosylase activity"/>
    <property type="evidence" value="ECO:0007669"/>
    <property type="project" value="InterPro"/>
</dbReference>
<keyword evidence="5" id="KW-1185">Reference proteome</keyword>
<sequence>MKAVPKKYILTLLLVILLGILYYQSNWLARIMYPIKYREAIEANAAKYGVDPLLVAAIIRVESNYKPELISIKGAVGLMQIMPDTAKWILEMEGFSKLSMDSLYEPKSNIMMGTKYINLLNKQFNSNMAEVLAAYNAGPGNVSKWRESNIWDGKLESIDQIRFWETRKYVDRVVYYYKKYQKIYM</sequence>
<dbReference type="InterPro" id="IPR000189">
    <property type="entry name" value="Transglyc_AS"/>
</dbReference>